<name>A0ABT0CBD1_THEVL</name>
<gene>
    <name evidence="2" type="ORF">JX360_07050</name>
</gene>
<dbReference type="Gene3D" id="2.30.40.10">
    <property type="entry name" value="Urease, subunit C, domain 1"/>
    <property type="match status" value="1"/>
</dbReference>
<dbReference type="InterPro" id="IPR013108">
    <property type="entry name" value="Amidohydro_3"/>
</dbReference>
<feature type="domain" description="Amidohydrolase 3" evidence="1">
    <location>
        <begin position="218"/>
        <end position="417"/>
    </location>
</feature>
<dbReference type="EMBL" id="JAFIRA010000013">
    <property type="protein sequence ID" value="MCJ2542665.1"/>
    <property type="molecule type" value="Genomic_DNA"/>
</dbReference>
<dbReference type="EC" id="3.5.4.1" evidence="2"/>
<evidence type="ECO:0000259" key="1">
    <source>
        <dbReference type="Pfam" id="PF07969"/>
    </source>
</evidence>
<dbReference type="Proteomes" id="UP000830835">
    <property type="component" value="Unassembled WGS sequence"/>
</dbReference>
<dbReference type="SUPFAM" id="SSF51556">
    <property type="entry name" value="Metallo-dependent hydrolases"/>
    <property type="match status" value="1"/>
</dbReference>
<comment type="caution">
    <text evidence="2">The sequence shown here is derived from an EMBL/GenBank/DDBJ whole genome shotgun (WGS) entry which is preliminary data.</text>
</comment>
<reference evidence="2" key="1">
    <citation type="submission" date="2021-02" db="EMBL/GenBank/DDBJ databases">
        <title>The CRISPR/cas machinery reduction and long-range gene transfer in the hot spring cyanobacterium Synechococcus.</title>
        <authorList>
            <person name="Dvorak P."/>
            <person name="Jahodarova E."/>
            <person name="Hasler P."/>
            <person name="Poulickova A."/>
        </authorList>
    </citation>
    <scope>NUCLEOTIDE SEQUENCE</scope>
    <source>
        <strain evidence="2">Rupite</strain>
    </source>
</reference>
<dbReference type="InterPro" id="IPR011059">
    <property type="entry name" value="Metal-dep_hydrolase_composite"/>
</dbReference>
<evidence type="ECO:0000313" key="3">
    <source>
        <dbReference type="Proteomes" id="UP000830835"/>
    </source>
</evidence>
<keyword evidence="2" id="KW-0378">Hydrolase</keyword>
<dbReference type="PANTHER" id="PTHR32027:SF0">
    <property type="entry name" value="CYTOSINE DEAMINASE"/>
    <property type="match status" value="1"/>
</dbReference>
<dbReference type="InterPro" id="IPR052349">
    <property type="entry name" value="Metallo-hydrolase_Enzymes"/>
</dbReference>
<dbReference type="NCBIfam" id="NF005759">
    <property type="entry name" value="PRK07583.1"/>
    <property type="match status" value="1"/>
</dbReference>
<dbReference type="SUPFAM" id="SSF51338">
    <property type="entry name" value="Composite domain of metallo-dependent hydrolases"/>
    <property type="match status" value="1"/>
</dbReference>
<evidence type="ECO:0000313" key="2">
    <source>
        <dbReference type="EMBL" id="MCJ2542665.1"/>
    </source>
</evidence>
<dbReference type="PANTHER" id="PTHR32027">
    <property type="entry name" value="CYTOSINE DEAMINASE"/>
    <property type="match status" value="1"/>
</dbReference>
<protein>
    <submittedName>
        <fullName evidence="2">Cytosine deaminase</fullName>
        <ecNumber evidence="2">3.5.4.1</ecNumber>
    </submittedName>
</protein>
<dbReference type="GO" id="GO:0004131">
    <property type="term" value="F:cytosine deaminase activity"/>
    <property type="evidence" value="ECO:0007669"/>
    <property type="project" value="UniProtKB-EC"/>
</dbReference>
<keyword evidence="3" id="KW-1185">Reference proteome</keyword>
<organism evidence="2 3">
    <name type="scientific">Thermostichus vulcanus str. 'Rupite'</name>
    <dbReference type="NCBI Taxonomy" id="2813851"/>
    <lineage>
        <taxon>Bacteria</taxon>
        <taxon>Bacillati</taxon>
        <taxon>Cyanobacteriota</taxon>
        <taxon>Cyanophyceae</taxon>
        <taxon>Thermostichales</taxon>
        <taxon>Thermostichaceae</taxon>
        <taxon>Thermostichus</taxon>
    </lineage>
</organism>
<accession>A0ABT0CBD1</accession>
<dbReference type="Pfam" id="PF07969">
    <property type="entry name" value="Amidohydro_3"/>
    <property type="match status" value="1"/>
</dbReference>
<dbReference type="RefSeq" id="WP_425244370.1">
    <property type="nucleotide sequence ID" value="NZ_JAFIRA010000013.1"/>
</dbReference>
<proteinExistence type="predicted"/>
<dbReference type="Gene3D" id="3.20.20.140">
    <property type="entry name" value="Metal-dependent hydrolases"/>
    <property type="match status" value="1"/>
</dbReference>
<sequence length="450" mass="49336">MQIPSVDHYRLLNAQVPLSVLKDPVPGATPNPDNLVLLDLEIRAGVITQIQPANSPAPEGIPSVDLKRGQVWPCFLDIHTHLDKGHVWTRTRNPDGTFASAAQAAQEDWAKMDQIYAGDPEQFREDVYRRFNFGLRCSYAHGSQAVRTHISCTSPQTIANLDVFAQLKQEWAGKLEIQAVTLLPLEFFLTPEGEKLADKVADVGGILGGVTAMGPDLDRQLDRVFALAKERGLDLDFHTDETDDPGAITLRHVAAAALRSKFPNPVVCGHCCSLAVQPPEVASKTLEMVQEAGIAVVSLPMCNLYLQDRNPSRTPRWRGVTLLHELKALGVPVMVASDNCRDPFYGFGDHDGLEVFREATRILHLDTPYGDWPQAITATPARIMGLADRGQIGVGLTADLVLFKGRGFDELLSRPQHDRVVLRQGQAIDTTPPDYSELDDLMAKVGAVVV</sequence>
<dbReference type="InterPro" id="IPR032466">
    <property type="entry name" value="Metal_Hydrolase"/>
</dbReference>
<dbReference type="CDD" id="cd01293">
    <property type="entry name" value="Bact_CD"/>
    <property type="match status" value="1"/>
</dbReference>